<protein>
    <recommendedName>
        <fullName evidence="4">Fibronectin type-III domain-containing protein</fullName>
    </recommendedName>
</protein>
<feature type="signal peptide" evidence="1">
    <location>
        <begin position="1"/>
        <end position="19"/>
    </location>
</feature>
<dbReference type="OrthoDB" id="1075845at2"/>
<name>A0A379EY87_9BACT</name>
<dbReference type="EMBL" id="UGTP01000001">
    <property type="protein sequence ID" value="SUC11361.1"/>
    <property type="molecule type" value="Genomic_DNA"/>
</dbReference>
<dbReference type="GeneID" id="78569946"/>
<feature type="chain" id="PRO_5016871328" description="Fibronectin type-III domain-containing protein" evidence="1">
    <location>
        <begin position="20"/>
        <end position="433"/>
    </location>
</feature>
<dbReference type="Gene3D" id="2.60.40.10">
    <property type="entry name" value="Immunoglobulins"/>
    <property type="match status" value="1"/>
</dbReference>
<keyword evidence="1" id="KW-0732">Signal</keyword>
<dbReference type="AlphaFoldDB" id="A0A379EY87"/>
<dbReference type="InterPro" id="IPR013783">
    <property type="entry name" value="Ig-like_fold"/>
</dbReference>
<organism evidence="2 3">
    <name type="scientific">Prevotella pallens</name>
    <dbReference type="NCBI Taxonomy" id="60133"/>
    <lineage>
        <taxon>Bacteria</taxon>
        <taxon>Pseudomonadati</taxon>
        <taxon>Bacteroidota</taxon>
        <taxon>Bacteroidia</taxon>
        <taxon>Bacteroidales</taxon>
        <taxon>Prevotellaceae</taxon>
        <taxon>Prevotella</taxon>
    </lineage>
</organism>
<sequence length="433" mass="48052">MKKKILLCLMAIFSLATFAQTEPNRLVVLEKNNLHKAFIVDRVDSIFFANVEGRVAADVTYKDYKSGASGDTLWVAVQKTPECVGYKITCIPKSLSSRITSDDVAASYFERINATMMQDDFTNAQMTGFDEPFKDNTPYTVLTLGYDKYGVACSMSKAEFTTPKKPLVGNPQIKGEIVSTTATTIKAKFTPNADVAGYAVCIFPEGKAQEQFEQFGPMMGLSNIGDMIKRWGVPRTGEGEHEWTGMEPNTKYEIYIQAWDKAETYADMVIVPVTTKKLGGTGIAKVDIEIKEFAKSGDAFYQRVIYTPNAECSVHRDIIIEKTAYDKADMGETGVINLLKTDRAQDPYWNQYGVDNATWSADPNTTYYACSLAKNINEEWGPLVKVEFTTGNGESESKVTVPMRLENSTSHGVTTMPIITGKKAQAKFQMIQN</sequence>
<evidence type="ECO:0008006" key="4">
    <source>
        <dbReference type="Google" id="ProtNLM"/>
    </source>
</evidence>
<evidence type="ECO:0000313" key="3">
    <source>
        <dbReference type="Proteomes" id="UP000254235"/>
    </source>
</evidence>
<evidence type="ECO:0000256" key="1">
    <source>
        <dbReference type="SAM" id="SignalP"/>
    </source>
</evidence>
<dbReference type="RefSeq" id="WP_115082716.1">
    <property type="nucleotide sequence ID" value="NZ_CAUPCI010000034.1"/>
</dbReference>
<accession>A0A379EY87</accession>
<evidence type="ECO:0000313" key="2">
    <source>
        <dbReference type="EMBL" id="SUC11361.1"/>
    </source>
</evidence>
<gene>
    <name evidence="2" type="ORF">NCTC13043_00205</name>
</gene>
<proteinExistence type="predicted"/>
<reference evidence="2 3" key="1">
    <citation type="submission" date="2018-06" db="EMBL/GenBank/DDBJ databases">
        <authorList>
            <consortium name="Pathogen Informatics"/>
            <person name="Doyle S."/>
        </authorList>
    </citation>
    <scope>NUCLEOTIDE SEQUENCE [LARGE SCALE GENOMIC DNA]</scope>
    <source>
        <strain evidence="2 3">NCTC13043</strain>
    </source>
</reference>
<dbReference type="Proteomes" id="UP000254235">
    <property type="component" value="Unassembled WGS sequence"/>
</dbReference>